<dbReference type="PROSITE" id="PS51891">
    <property type="entry name" value="CENP_V_GFA"/>
    <property type="match status" value="1"/>
</dbReference>
<dbReference type="EMBL" id="CP136336">
    <property type="protein sequence ID" value="WOB08119.1"/>
    <property type="molecule type" value="Genomic_DNA"/>
</dbReference>
<accession>A0ABZ0CT13</accession>
<proteinExistence type="inferred from homology"/>
<name>A0ABZ0CT13_9BURK</name>
<dbReference type="PANTHER" id="PTHR28620">
    <property type="entry name" value="CENTROMERE PROTEIN V"/>
    <property type="match status" value="1"/>
</dbReference>
<evidence type="ECO:0000256" key="1">
    <source>
        <dbReference type="ARBA" id="ARBA00005495"/>
    </source>
</evidence>
<organism evidence="5 6">
    <name type="scientific">Piscinibacter gummiphilus</name>
    <dbReference type="NCBI Taxonomy" id="946333"/>
    <lineage>
        <taxon>Bacteria</taxon>
        <taxon>Pseudomonadati</taxon>
        <taxon>Pseudomonadota</taxon>
        <taxon>Betaproteobacteria</taxon>
        <taxon>Burkholderiales</taxon>
        <taxon>Sphaerotilaceae</taxon>
        <taxon>Piscinibacter</taxon>
    </lineage>
</organism>
<keyword evidence="6" id="KW-1185">Reference proteome</keyword>
<evidence type="ECO:0000259" key="4">
    <source>
        <dbReference type="PROSITE" id="PS51891"/>
    </source>
</evidence>
<keyword evidence="2" id="KW-0479">Metal-binding</keyword>
<evidence type="ECO:0000313" key="6">
    <source>
        <dbReference type="Proteomes" id="UP001303946"/>
    </source>
</evidence>
<comment type="similarity">
    <text evidence="1">Belongs to the Gfa family.</text>
</comment>
<dbReference type="Pfam" id="PF04828">
    <property type="entry name" value="GFA"/>
    <property type="match status" value="1"/>
</dbReference>
<gene>
    <name evidence="5" type="ORF">RXV79_24860</name>
</gene>
<dbReference type="SUPFAM" id="SSF51316">
    <property type="entry name" value="Mss4-like"/>
    <property type="match status" value="1"/>
</dbReference>
<evidence type="ECO:0000313" key="5">
    <source>
        <dbReference type="EMBL" id="WOB08119.1"/>
    </source>
</evidence>
<dbReference type="Proteomes" id="UP001303946">
    <property type="component" value="Chromosome"/>
</dbReference>
<dbReference type="InterPro" id="IPR006913">
    <property type="entry name" value="CENP-V/GFA"/>
</dbReference>
<keyword evidence="3" id="KW-0862">Zinc</keyword>
<evidence type="ECO:0000256" key="2">
    <source>
        <dbReference type="ARBA" id="ARBA00022723"/>
    </source>
</evidence>
<evidence type="ECO:0000256" key="3">
    <source>
        <dbReference type="ARBA" id="ARBA00022833"/>
    </source>
</evidence>
<dbReference type="Gene3D" id="2.170.150.70">
    <property type="match status" value="1"/>
</dbReference>
<dbReference type="InterPro" id="IPR052355">
    <property type="entry name" value="CENP-V-like"/>
</dbReference>
<feature type="domain" description="CENP-V/GFA" evidence="4">
    <location>
        <begin position="5"/>
        <end position="117"/>
    </location>
</feature>
<protein>
    <submittedName>
        <fullName evidence="5">GFA family protein</fullName>
    </submittedName>
</protein>
<dbReference type="InterPro" id="IPR011057">
    <property type="entry name" value="Mss4-like_sf"/>
</dbReference>
<reference evidence="5 6" key="1">
    <citation type="submission" date="2023-10" db="EMBL/GenBank/DDBJ databases">
        <title>Bacteria for the degradation of biodegradable plastic PBAT(Polybutylene adipate terephthalate).</title>
        <authorList>
            <person name="Weon H.-Y."/>
            <person name="Yeon J."/>
        </authorList>
    </citation>
    <scope>NUCLEOTIDE SEQUENCE [LARGE SCALE GENOMIC DNA]</scope>
    <source>
        <strain evidence="5 6">SBD 7-3</strain>
    </source>
</reference>
<dbReference type="RefSeq" id="WP_316700801.1">
    <property type="nucleotide sequence ID" value="NZ_CP136336.1"/>
</dbReference>
<dbReference type="PANTHER" id="PTHR28620:SF1">
    <property type="entry name" value="CENP-V_GFA DOMAIN-CONTAINING PROTEIN"/>
    <property type="match status" value="1"/>
</dbReference>
<sequence>MLKTYTGSCHCGAVRFEADLDLAAGTGKCNCSICTKTRNWGVSIKPDAFRLLTDEAALSDYQFNTKSAHHLFCKTCGVRPFGRGYIEQIGGDYVSVQVACLDDVEPAELIAAPVHYSDGRHNAWWNTPAETRHL</sequence>